<dbReference type="SUPFAM" id="SSF81296">
    <property type="entry name" value="E set domains"/>
    <property type="match status" value="2"/>
</dbReference>
<dbReference type="InterPro" id="IPR011021">
    <property type="entry name" value="Arrestin-like_N"/>
</dbReference>
<reference evidence="4 5" key="1">
    <citation type="journal article" date="2007" name="Nature">
        <title>Evolution of genes and genomes on the Drosophila phylogeny.</title>
        <authorList>
            <consortium name="Drosophila 12 Genomes Consortium"/>
            <person name="Clark A.G."/>
            <person name="Eisen M.B."/>
            <person name="Smith D.R."/>
            <person name="Bergman C.M."/>
            <person name="Oliver B."/>
            <person name="Markow T.A."/>
            <person name="Kaufman T.C."/>
            <person name="Kellis M."/>
            <person name="Gelbart W."/>
            <person name="Iyer V.N."/>
            <person name="Pollard D.A."/>
            <person name="Sackton T.B."/>
            <person name="Larracuente A.M."/>
            <person name="Singh N.D."/>
            <person name="Abad J.P."/>
            <person name="Abt D.N."/>
            <person name="Adryan B."/>
            <person name="Aguade M."/>
            <person name="Akashi H."/>
            <person name="Anderson W.W."/>
            <person name="Aquadro C.F."/>
            <person name="Ardell D.H."/>
            <person name="Arguello R."/>
            <person name="Artieri C.G."/>
            <person name="Barbash D.A."/>
            <person name="Barker D."/>
            <person name="Barsanti P."/>
            <person name="Batterham P."/>
            <person name="Batzoglou S."/>
            <person name="Begun D."/>
            <person name="Bhutkar A."/>
            <person name="Blanco E."/>
            <person name="Bosak S.A."/>
            <person name="Bradley R.K."/>
            <person name="Brand A.D."/>
            <person name="Brent M.R."/>
            <person name="Brooks A.N."/>
            <person name="Brown R.H."/>
            <person name="Butlin R.K."/>
            <person name="Caggese C."/>
            <person name="Calvi B.R."/>
            <person name="Bernardo de Carvalho A."/>
            <person name="Caspi A."/>
            <person name="Castrezana S."/>
            <person name="Celniker S.E."/>
            <person name="Chang J.L."/>
            <person name="Chapple C."/>
            <person name="Chatterji S."/>
            <person name="Chinwalla A."/>
            <person name="Civetta A."/>
            <person name="Clifton S.W."/>
            <person name="Comeron J.M."/>
            <person name="Costello J.C."/>
            <person name="Coyne J.A."/>
            <person name="Daub J."/>
            <person name="David R.G."/>
            <person name="Delcher A.L."/>
            <person name="Delehaunty K."/>
            <person name="Do C.B."/>
            <person name="Ebling H."/>
            <person name="Edwards K."/>
            <person name="Eickbush T."/>
            <person name="Evans J.D."/>
            <person name="Filipski A."/>
            <person name="Findeiss S."/>
            <person name="Freyhult E."/>
            <person name="Fulton L."/>
            <person name="Fulton R."/>
            <person name="Garcia A.C."/>
            <person name="Gardiner A."/>
            <person name="Garfield D.A."/>
            <person name="Garvin B.E."/>
            <person name="Gibson G."/>
            <person name="Gilbert D."/>
            <person name="Gnerre S."/>
            <person name="Godfrey J."/>
            <person name="Good R."/>
            <person name="Gotea V."/>
            <person name="Gravely B."/>
            <person name="Greenberg A.J."/>
            <person name="Griffiths-Jones S."/>
            <person name="Gross S."/>
            <person name="Guigo R."/>
            <person name="Gustafson E.A."/>
            <person name="Haerty W."/>
            <person name="Hahn M.W."/>
            <person name="Halligan D.L."/>
            <person name="Halpern A.L."/>
            <person name="Halter G.M."/>
            <person name="Han M.V."/>
            <person name="Heger A."/>
            <person name="Hillier L."/>
            <person name="Hinrichs A.S."/>
            <person name="Holmes I."/>
            <person name="Hoskins R.A."/>
            <person name="Hubisz M.J."/>
            <person name="Hultmark D."/>
            <person name="Huntley M.A."/>
            <person name="Jaffe D.B."/>
            <person name="Jagadeeshan S."/>
            <person name="Jeck W.R."/>
            <person name="Johnson J."/>
            <person name="Jones C.D."/>
            <person name="Jordan W.C."/>
            <person name="Karpen G.H."/>
            <person name="Kataoka E."/>
            <person name="Keightley P.D."/>
            <person name="Kheradpour P."/>
            <person name="Kirkness E.F."/>
            <person name="Koerich L.B."/>
            <person name="Kristiansen K."/>
            <person name="Kudrna D."/>
            <person name="Kulathinal R.J."/>
            <person name="Kumar S."/>
            <person name="Kwok R."/>
            <person name="Lander E."/>
            <person name="Langley C.H."/>
            <person name="Lapoint R."/>
            <person name="Lazzaro B.P."/>
            <person name="Lee S.J."/>
            <person name="Levesque L."/>
            <person name="Li R."/>
            <person name="Lin C.F."/>
            <person name="Lin M.F."/>
            <person name="Lindblad-Toh K."/>
            <person name="Llopart A."/>
            <person name="Long M."/>
            <person name="Low L."/>
            <person name="Lozovsky E."/>
            <person name="Lu J."/>
            <person name="Luo M."/>
            <person name="Machado C.A."/>
            <person name="Makalowski W."/>
            <person name="Marzo M."/>
            <person name="Matsuda M."/>
            <person name="Matzkin L."/>
            <person name="McAllister B."/>
            <person name="McBride C.S."/>
            <person name="McKernan B."/>
            <person name="McKernan K."/>
            <person name="Mendez-Lago M."/>
            <person name="Minx P."/>
            <person name="Mollenhauer M.U."/>
            <person name="Montooth K."/>
            <person name="Mount S.M."/>
            <person name="Mu X."/>
            <person name="Myers E."/>
            <person name="Negre B."/>
            <person name="Newfeld S."/>
            <person name="Nielsen R."/>
            <person name="Noor M.A."/>
            <person name="O'Grady P."/>
            <person name="Pachter L."/>
            <person name="Papaceit M."/>
            <person name="Parisi M.J."/>
            <person name="Parisi M."/>
            <person name="Parts L."/>
            <person name="Pedersen J.S."/>
            <person name="Pesole G."/>
            <person name="Phillippy A.M."/>
            <person name="Ponting C.P."/>
            <person name="Pop M."/>
            <person name="Porcelli D."/>
            <person name="Powell J.R."/>
            <person name="Prohaska S."/>
            <person name="Pruitt K."/>
            <person name="Puig M."/>
            <person name="Quesneville H."/>
            <person name="Ram K.R."/>
            <person name="Rand D."/>
            <person name="Rasmussen M.D."/>
            <person name="Reed L.K."/>
            <person name="Reenan R."/>
            <person name="Reily A."/>
            <person name="Remington K.A."/>
            <person name="Rieger T.T."/>
            <person name="Ritchie M.G."/>
            <person name="Robin C."/>
            <person name="Rogers Y.H."/>
            <person name="Rohde C."/>
            <person name="Rozas J."/>
            <person name="Rubenfield M.J."/>
            <person name="Ruiz A."/>
            <person name="Russo S."/>
            <person name="Salzberg S.L."/>
            <person name="Sanchez-Gracia A."/>
            <person name="Saranga D.J."/>
            <person name="Sato H."/>
            <person name="Schaeffer S.W."/>
            <person name="Schatz M.C."/>
            <person name="Schlenke T."/>
            <person name="Schwartz R."/>
            <person name="Segarra C."/>
            <person name="Singh R.S."/>
            <person name="Sirot L."/>
            <person name="Sirota M."/>
            <person name="Sisneros N.B."/>
            <person name="Smith C.D."/>
            <person name="Smith T.F."/>
            <person name="Spieth J."/>
            <person name="Stage D.E."/>
            <person name="Stark A."/>
            <person name="Stephan W."/>
            <person name="Strausberg R.L."/>
            <person name="Strempel S."/>
            <person name="Sturgill D."/>
            <person name="Sutton G."/>
            <person name="Sutton G.G."/>
            <person name="Tao W."/>
            <person name="Teichmann S."/>
            <person name="Tobari Y.N."/>
            <person name="Tomimura Y."/>
            <person name="Tsolas J.M."/>
            <person name="Valente V.L."/>
            <person name="Venter E."/>
            <person name="Venter J.C."/>
            <person name="Vicario S."/>
            <person name="Vieira F.G."/>
            <person name="Vilella A.J."/>
            <person name="Villasante A."/>
            <person name="Walenz B."/>
            <person name="Wang J."/>
            <person name="Wasserman M."/>
            <person name="Watts T."/>
            <person name="Wilson D."/>
            <person name="Wilson R.K."/>
            <person name="Wing R.A."/>
            <person name="Wolfner M.F."/>
            <person name="Wong A."/>
            <person name="Wong G.K."/>
            <person name="Wu C.I."/>
            <person name="Wu G."/>
            <person name="Yamamoto D."/>
            <person name="Yang H.P."/>
            <person name="Yang S.P."/>
            <person name="Yorke J.A."/>
            <person name="Yoshida K."/>
            <person name="Zdobnov E."/>
            <person name="Zhang P."/>
            <person name="Zhang Y."/>
            <person name="Zimin A.V."/>
            <person name="Baldwin J."/>
            <person name="Abdouelleil A."/>
            <person name="Abdulkadir J."/>
            <person name="Abebe A."/>
            <person name="Abera B."/>
            <person name="Abreu J."/>
            <person name="Acer S.C."/>
            <person name="Aftuck L."/>
            <person name="Alexander A."/>
            <person name="An P."/>
            <person name="Anderson E."/>
            <person name="Anderson S."/>
            <person name="Arachi H."/>
            <person name="Azer M."/>
            <person name="Bachantsang P."/>
            <person name="Barry A."/>
            <person name="Bayul T."/>
            <person name="Berlin A."/>
            <person name="Bessette D."/>
            <person name="Bloom T."/>
            <person name="Blye J."/>
            <person name="Boguslavskiy L."/>
            <person name="Bonnet C."/>
            <person name="Boukhgalter B."/>
            <person name="Bourzgui I."/>
            <person name="Brown A."/>
            <person name="Cahill P."/>
            <person name="Channer S."/>
            <person name="Cheshatsang Y."/>
            <person name="Chuda L."/>
            <person name="Citroen M."/>
            <person name="Collymore A."/>
            <person name="Cooke P."/>
            <person name="Costello M."/>
            <person name="D'Aco K."/>
            <person name="Daza R."/>
            <person name="De Haan G."/>
            <person name="DeGray S."/>
            <person name="DeMaso C."/>
            <person name="Dhargay N."/>
            <person name="Dooley K."/>
            <person name="Dooley E."/>
            <person name="Doricent M."/>
            <person name="Dorje P."/>
            <person name="Dorjee K."/>
            <person name="Dupes A."/>
            <person name="Elong R."/>
            <person name="Falk J."/>
            <person name="Farina A."/>
            <person name="Faro S."/>
            <person name="Ferguson D."/>
            <person name="Fisher S."/>
            <person name="Foley C.D."/>
            <person name="Franke A."/>
            <person name="Friedrich D."/>
            <person name="Gadbois L."/>
            <person name="Gearin G."/>
            <person name="Gearin C.R."/>
            <person name="Giannoukos G."/>
            <person name="Goode T."/>
            <person name="Graham J."/>
            <person name="Grandbois E."/>
            <person name="Grewal S."/>
            <person name="Gyaltsen K."/>
            <person name="Hafez N."/>
            <person name="Hagos B."/>
            <person name="Hall J."/>
            <person name="Henson C."/>
            <person name="Hollinger A."/>
            <person name="Honan T."/>
            <person name="Huard M.D."/>
            <person name="Hughes L."/>
            <person name="Hurhula B."/>
            <person name="Husby M.E."/>
            <person name="Kamat A."/>
            <person name="Kanga B."/>
            <person name="Kashin S."/>
            <person name="Khazanovich D."/>
            <person name="Kisner P."/>
            <person name="Lance K."/>
            <person name="Lara M."/>
            <person name="Lee W."/>
            <person name="Lennon N."/>
            <person name="Letendre F."/>
            <person name="LeVine R."/>
            <person name="Lipovsky A."/>
            <person name="Liu X."/>
            <person name="Liu J."/>
            <person name="Liu S."/>
            <person name="Lokyitsang T."/>
            <person name="Lokyitsang Y."/>
            <person name="Lubonja R."/>
            <person name="Lui A."/>
            <person name="MacDonald P."/>
            <person name="Magnisalis V."/>
            <person name="Maru K."/>
            <person name="Matthews C."/>
            <person name="McCusker W."/>
            <person name="McDonough S."/>
            <person name="Mehta T."/>
            <person name="Meldrim J."/>
            <person name="Meneus L."/>
            <person name="Mihai O."/>
            <person name="Mihalev A."/>
            <person name="Mihova T."/>
            <person name="Mittelman R."/>
            <person name="Mlenga V."/>
            <person name="Montmayeur A."/>
            <person name="Mulrain L."/>
            <person name="Navidi A."/>
            <person name="Naylor J."/>
            <person name="Negash T."/>
            <person name="Nguyen T."/>
            <person name="Nguyen N."/>
            <person name="Nicol R."/>
            <person name="Norbu C."/>
            <person name="Norbu N."/>
            <person name="Novod N."/>
            <person name="O'Neill B."/>
            <person name="Osman S."/>
            <person name="Markiewicz E."/>
            <person name="Oyono O.L."/>
            <person name="Patti C."/>
            <person name="Phunkhang P."/>
            <person name="Pierre F."/>
            <person name="Priest M."/>
            <person name="Raghuraman S."/>
            <person name="Rege F."/>
            <person name="Reyes R."/>
            <person name="Rise C."/>
            <person name="Rogov P."/>
            <person name="Ross K."/>
            <person name="Ryan E."/>
            <person name="Settipalli S."/>
            <person name="Shea T."/>
            <person name="Sherpa N."/>
            <person name="Shi L."/>
            <person name="Shih D."/>
            <person name="Sparrow T."/>
            <person name="Spaulding J."/>
            <person name="Stalker J."/>
            <person name="Stange-Thomann N."/>
            <person name="Stavropoulos S."/>
            <person name="Stone C."/>
            <person name="Strader C."/>
            <person name="Tesfaye S."/>
            <person name="Thomson T."/>
            <person name="Thoulutsang Y."/>
            <person name="Thoulutsang D."/>
            <person name="Topham K."/>
            <person name="Topping I."/>
            <person name="Tsamla T."/>
            <person name="Vassiliev H."/>
            <person name="Vo A."/>
            <person name="Wangchuk T."/>
            <person name="Wangdi T."/>
            <person name="Weiand M."/>
            <person name="Wilkinson J."/>
            <person name="Wilson A."/>
            <person name="Yadav S."/>
            <person name="Young G."/>
            <person name="Yu Q."/>
            <person name="Zembek L."/>
            <person name="Zhong D."/>
            <person name="Zimmer A."/>
            <person name="Zwirko Z."/>
            <person name="Jaffe D.B."/>
            <person name="Alvarez P."/>
            <person name="Brockman W."/>
            <person name="Butler J."/>
            <person name="Chin C."/>
            <person name="Gnerre S."/>
            <person name="Grabherr M."/>
            <person name="Kleber M."/>
            <person name="Mauceli E."/>
            <person name="MacCallum I."/>
        </authorList>
    </citation>
    <scope>NUCLEOTIDE SEQUENCE [LARGE SCALE GENOMIC DNA]</scope>
    <source>
        <strain evidence="5">Tucson 15010-1051.87</strain>
    </source>
</reference>
<comment type="similarity">
    <text evidence="1">Belongs to the arrestin family.</text>
</comment>
<feature type="domain" description="Arrestin C-terminal-like" evidence="3">
    <location>
        <begin position="172"/>
        <end position="301"/>
    </location>
</feature>
<organism evidence="4 5">
    <name type="scientific">Drosophila virilis</name>
    <name type="common">Fruit fly</name>
    <dbReference type="NCBI Taxonomy" id="7244"/>
    <lineage>
        <taxon>Eukaryota</taxon>
        <taxon>Metazoa</taxon>
        <taxon>Ecdysozoa</taxon>
        <taxon>Arthropoda</taxon>
        <taxon>Hexapoda</taxon>
        <taxon>Insecta</taxon>
        <taxon>Pterygota</taxon>
        <taxon>Neoptera</taxon>
        <taxon>Endopterygota</taxon>
        <taxon>Diptera</taxon>
        <taxon>Brachycera</taxon>
        <taxon>Muscomorpha</taxon>
        <taxon>Ephydroidea</taxon>
        <taxon>Drosophilidae</taxon>
        <taxon>Drosophila</taxon>
    </lineage>
</organism>
<proteinExistence type="inferred from homology"/>
<dbReference type="Pfam" id="PF00339">
    <property type="entry name" value="Arrestin_N"/>
    <property type="match status" value="1"/>
</dbReference>
<dbReference type="Gene3D" id="2.60.40.640">
    <property type="match status" value="2"/>
</dbReference>
<evidence type="ECO:0000256" key="2">
    <source>
        <dbReference type="ARBA" id="ARBA00022606"/>
    </source>
</evidence>
<keyword evidence="5" id="KW-1185">Reference proteome</keyword>
<dbReference type="PANTHER" id="PTHR11188">
    <property type="entry name" value="ARRESTIN DOMAIN CONTAINING PROTEIN"/>
    <property type="match status" value="1"/>
</dbReference>
<dbReference type="PANTHER" id="PTHR11188:SF167">
    <property type="entry name" value="ARRESTIN C-TERMINAL-LIKE DOMAIN-CONTAINING PROTEIN-RELATED"/>
    <property type="match status" value="1"/>
</dbReference>
<keyword evidence="2" id="KW-0716">Sensory transduction</keyword>
<dbReference type="OrthoDB" id="2333384at2759"/>
<dbReference type="InterPro" id="IPR050357">
    <property type="entry name" value="Arrestin_domain-protein"/>
</dbReference>
<sequence length="350" mass="40225">MTSSCEFKFDRPNPIFYSGEIVTGRIILRTASIKSVNRIYIMFLGLAKVMFEEQRSDTISGSEVRYERVVSHSTETYVKSYIDVHGKGRLPDGTHTFPFAIPLPLGCPTSCVGKYGKISYELSLVLERFLRYNNVFIRPVTVLQTYNLNLHPEMSMPIEHVAIRRLCCWPFRSGPIKLHLTIPFSGYAAGQTINYKVHIDNMSNRDVRGFSMTLIQIYEFTIRRERRIVSSYFRGEFESEIVPPTHKRMARGHYLIPSLPPSSRAKLIIKVSYMIRLTVLISGWHMKWNIDVPITIGTIPLTKSGDHKAPKEYIPDINDIQRQTVGDPPPNYNENQPLFEQSAFIETSRL</sequence>
<dbReference type="SMART" id="SM01017">
    <property type="entry name" value="Arrestin_C"/>
    <property type="match status" value="1"/>
</dbReference>
<dbReference type="GO" id="GO:0015031">
    <property type="term" value="P:protein transport"/>
    <property type="evidence" value="ECO:0007669"/>
    <property type="project" value="TreeGrafter"/>
</dbReference>
<dbReference type="AlphaFoldDB" id="A0A0Q9WJ56"/>
<dbReference type="Pfam" id="PF02752">
    <property type="entry name" value="Arrestin_C"/>
    <property type="match status" value="1"/>
</dbReference>
<dbReference type="SMR" id="A0A0Q9WJ56"/>
<dbReference type="STRING" id="7244.A0A0Q9WJ56"/>
<accession>A0A0Q9WJ56</accession>
<protein>
    <submittedName>
        <fullName evidence="4">Uncharacterized protein, isoform B</fullName>
    </submittedName>
</protein>
<evidence type="ECO:0000313" key="4">
    <source>
        <dbReference type="EMBL" id="KRF84618.1"/>
    </source>
</evidence>
<dbReference type="Proteomes" id="UP000008792">
    <property type="component" value="Unassembled WGS sequence"/>
</dbReference>
<dbReference type="InParanoid" id="A0A0Q9WJ56"/>
<dbReference type="InterPro" id="IPR011022">
    <property type="entry name" value="Arrestin_C-like"/>
</dbReference>
<dbReference type="EMBL" id="CH940647">
    <property type="protein sequence ID" value="KRF84618.1"/>
    <property type="molecule type" value="Genomic_DNA"/>
</dbReference>
<dbReference type="InterPro" id="IPR014752">
    <property type="entry name" value="Arrestin-like_C"/>
</dbReference>
<name>A0A0Q9WJ56_DROVI</name>
<dbReference type="GO" id="GO:0005737">
    <property type="term" value="C:cytoplasm"/>
    <property type="evidence" value="ECO:0007669"/>
    <property type="project" value="TreeGrafter"/>
</dbReference>
<gene>
    <name evidence="4" type="primary">Dvir\GJ25634</name>
    <name evidence="4" type="ORF">Dvir_GJ25634</name>
</gene>
<evidence type="ECO:0000256" key="1">
    <source>
        <dbReference type="ARBA" id="ARBA00005298"/>
    </source>
</evidence>
<dbReference type="InterPro" id="IPR014756">
    <property type="entry name" value="Ig_E-set"/>
</dbReference>
<evidence type="ECO:0000313" key="5">
    <source>
        <dbReference type="Proteomes" id="UP000008792"/>
    </source>
</evidence>
<evidence type="ECO:0000259" key="3">
    <source>
        <dbReference type="SMART" id="SM01017"/>
    </source>
</evidence>